<keyword evidence="1" id="KW-0472">Membrane</keyword>
<evidence type="ECO:0000256" key="1">
    <source>
        <dbReference type="SAM" id="Phobius"/>
    </source>
</evidence>
<organism evidence="2 3">
    <name type="scientific">Klebsiella oxytoca</name>
    <dbReference type="NCBI Taxonomy" id="571"/>
    <lineage>
        <taxon>Bacteria</taxon>
        <taxon>Pseudomonadati</taxon>
        <taxon>Pseudomonadota</taxon>
        <taxon>Gammaproteobacteria</taxon>
        <taxon>Enterobacterales</taxon>
        <taxon>Enterobacteriaceae</taxon>
        <taxon>Klebsiella/Raoultella group</taxon>
        <taxon>Klebsiella</taxon>
    </lineage>
</organism>
<accession>A0A318F4P7</accession>
<proteinExistence type="predicted"/>
<protein>
    <recommendedName>
        <fullName evidence="4">DUF2946 domain-containing protein</fullName>
    </recommendedName>
</protein>
<keyword evidence="1" id="KW-1133">Transmembrane helix</keyword>
<feature type="transmembrane region" description="Helical" evidence="1">
    <location>
        <begin position="15"/>
        <end position="36"/>
    </location>
</feature>
<dbReference type="EMBL" id="QJJG01000039">
    <property type="protein sequence ID" value="PXW33215.1"/>
    <property type="molecule type" value="Genomic_DNA"/>
</dbReference>
<evidence type="ECO:0000313" key="2">
    <source>
        <dbReference type="EMBL" id="PXW33215.1"/>
    </source>
</evidence>
<dbReference type="AlphaFoldDB" id="A0A318F4P7"/>
<gene>
    <name evidence="2" type="ORF">DET57_13918</name>
</gene>
<keyword evidence="1" id="KW-0812">Transmembrane</keyword>
<evidence type="ECO:0008006" key="4">
    <source>
        <dbReference type="Google" id="ProtNLM"/>
    </source>
</evidence>
<name>A0A318F4P7_KLEOX</name>
<reference evidence="2 3" key="1">
    <citation type="submission" date="2018-05" db="EMBL/GenBank/DDBJ databases">
        <title>Freshwater and sediment microbial communities from various areas in North America, analyzing microbe dynamics in response to fracking.</title>
        <authorList>
            <person name="Lamendella R."/>
        </authorList>
    </citation>
    <scope>NUCLEOTIDE SEQUENCE [LARGE SCALE GENOMIC DNA]</scope>
    <source>
        <strain evidence="2 3">67</strain>
    </source>
</reference>
<comment type="caution">
    <text evidence="2">The sequence shown here is derived from an EMBL/GenBank/DDBJ whole genome shotgun (WGS) entry which is preliminary data.</text>
</comment>
<dbReference type="InterPro" id="IPR021333">
    <property type="entry name" value="DUF2946"/>
</dbReference>
<feature type="transmembrane region" description="Helical" evidence="1">
    <location>
        <begin position="89"/>
        <end position="108"/>
    </location>
</feature>
<sequence>MVSNIFHQSASRGRATWLALFAILLIVVAPLISISLQKDPMSGMHHAMIEMQHNMSSHEMVVTRDNASVSQTPHHIPADHAQACGYCVLLTHVPGLIFALVLLVSIILRRQRVPVTRLILKHLHDFHWLYPHTRAPPTSLLLPLHKK</sequence>
<dbReference type="RefSeq" id="WP_110277458.1">
    <property type="nucleotide sequence ID" value="NZ_QJJG01000039.1"/>
</dbReference>
<evidence type="ECO:0000313" key="3">
    <source>
        <dbReference type="Proteomes" id="UP000247485"/>
    </source>
</evidence>
<dbReference type="Proteomes" id="UP000247485">
    <property type="component" value="Unassembled WGS sequence"/>
</dbReference>
<dbReference type="Pfam" id="PF11162">
    <property type="entry name" value="DUF2946"/>
    <property type="match status" value="1"/>
</dbReference>